<dbReference type="EMBL" id="OCTN01000005">
    <property type="protein sequence ID" value="SOH94725.1"/>
    <property type="molecule type" value="Genomic_DNA"/>
</dbReference>
<dbReference type="OrthoDB" id="9781757at2"/>
<keyword evidence="7" id="KW-1185">Reference proteome</keyword>
<accession>A0A2C9CUC1</accession>
<dbReference type="GO" id="GO:0006635">
    <property type="term" value="P:fatty acid beta-oxidation"/>
    <property type="evidence" value="ECO:0007669"/>
    <property type="project" value="UniProtKB-UniPathway"/>
</dbReference>
<reference evidence="7" key="1">
    <citation type="submission" date="2017-09" db="EMBL/GenBank/DDBJ databases">
        <authorList>
            <person name="Varghese N."/>
            <person name="Submissions S."/>
        </authorList>
    </citation>
    <scope>NUCLEOTIDE SEQUENCE [LARGE SCALE GENOMIC DNA]</scope>
    <source>
        <strain evidence="7">C7</strain>
    </source>
</reference>
<name>A0A2C9CUC1_9RHOB</name>
<evidence type="ECO:0000256" key="1">
    <source>
        <dbReference type="ARBA" id="ARBA00005005"/>
    </source>
</evidence>
<comment type="pathway">
    <text evidence="1">Lipid metabolism; fatty acid beta-oxidation.</text>
</comment>
<evidence type="ECO:0000256" key="3">
    <source>
        <dbReference type="ARBA" id="ARBA00022832"/>
    </source>
</evidence>
<dbReference type="PANTHER" id="PTHR43149:SF1">
    <property type="entry name" value="DELTA(3,5)-DELTA(2,4)-DIENOYL-COA ISOMERASE, MITOCHONDRIAL"/>
    <property type="match status" value="1"/>
</dbReference>
<dbReference type="UniPathway" id="UPA00659"/>
<protein>
    <submittedName>
        <fullName evidence="6">Enoyl-CoA hydratase/carnithine racemase</fullName>
    </submittedName>
</protein>
<gene>
    <name evidence="6" type="ORF">SAMN06273572_105148</name>
</gene>
<dbReference type="Gene3D" id="3.90.226.10">
    <property type="entry name" value="2-enoyl-CoA Hydratase, Chain A, domain 1"/>
    <property type="match status" value="1"/>
</dbReference>
<dbReference type="RefSeq" id="WP_097930588.1">
    <property type="nucleotide sequence ID" value="NZ_OCTN01000005.1"/>
</dbReference>
<dbReference type="CDD" id="cd06558">
    <property type="entry name" value="crotonase-like"/>
    <property type="match status" value="1"/>
</dbReference>
<dbReference type="InterPro" id="IPR045002">
    <property type="entry name" value="Ech1-like"/>
</dbReference>
<dbReference type="PANTHER" id="PTHR43149">
    <property type="entry name" value="ENOYL-COA HYDRATASE"/>
    <property type="match status" value="1"/>
</dbReference>
<dbReference type="AlphaFoldDB" id="A0A2C9CUC1"/>
<dbReference type="InterPro" id="IPR029045">
    <property type="entry name" value="ClpP/crotonase-like_dom_sf"/>
</dbReference>
<dbReference type="Proteomes" id="UP000220034">
    <property type="component" value="Unassembled WGS sequence"/>
</dbReference>
<dbReference type="InterPro" id="IPR014748">
    <property type="entry name" value="Enoyl-CoA_hydra_C"/>
</dbReference>
<evidence type="ECO:0000313" key="7">
    <source>
        <dbReference type="Proteomes" id="UP000220034"/>
    </source>
</evidence>
<dbReference type="NCBIfam" id="NF005699">
    <property type="entry name" value="PRK07509.1"/>
    <property type="match status" value="1"/>
</dbReference>
<dbReference type="GO" id="GO:0016853">
    <property type="term" value="F:isomerase activity"/>
    <property type="evidence" value="ECO:0007669"/>
    <property type="project" value="UniProtKB-KW"/>
</dbReference>
<dbReference type="Pfam" id="PF00378">
    <property type="entry name" value="ECH_1"/>
    <property type="match status" value="1"/>
</dbReference>
<keyword evidence="4" id="KW-0443">Lipid metabolism</keyword>
<comment type="similarity">
    <text evidence="2">Belongs to the enoyl-CoA hydratase/isomerase family.</text>
</comment>
<evidence type="ECO:0000313" key="6">
    <source>
        <dbReference type="EMBL" id="SOH94725.1"/>
    </source>
</evidence>
<dbReference type="SUPFAM" id="SSF52096">
    <property type="entry name" value="ClpP/crotonase"/>
    <property type="match status" value="1"/>
</dbReference>
<evidence type="ECO:0000256" key="4">
    <source>
        <dbReference type="ARBA" id="ARBA00023098"/>
    </source>
</evidence>
<dbReference type="Gene3D" id="1.10.12.10">
    <property type="entry name" value="Lyase 2-enoyl-coa Hydratase, Chain A, domain 2"/>
    <property type="match status" value="1"/>
</dbReference>
<sequence length="258" mass="28135">MTCVTVEIIDHVAHVRLNRADKMNALDPEMLDGIVQAGADVNRDDVRAVVLSGDGRAFCAGLDVATFGKLGSDPQMLLERTHGRSNLFQRVAMIWHELPMPVICALHHTCFGGGLQIAMGADIRIAAPQTRMSIMEMKWGLVPDMGGMVLLPRLIRADVMRRLTYTGEVFTAEQALDWGMVTEIADDPLARARELATDIAGKSPSAIRTAKALAEIAATQPVEQVLLAESQLQADLIGKPHQMEAVMANMQKRAPDFK</sequence>
<keyword evidence="5" id="KW-0413">Isomerase</keyword>
<keyword evidence="3" id="KW-0276">Fatty acid metabolism</keyword>
<evidence type="ECO:0000256" key="2">
    <source>
        <dbReference type="ARBA" id="ARBA00005254"/>
    </source>
</evidence>
<proteinExistence type="inferred from homology"/>
<evidence type="ECO:0000256" key="5">
    <source>
        <dbReference type="ARBA" id="ARBA00023235"/>
    </source>
</evidence>
<dbReference type="InterPro" id="IPR001753">
    <property type="entry name" value="Enoyl-CoA_hydra/iso"/>
</dbReference>
<organism evidence="6 7">
    <name type="scientific">Pontivivens marinum</name>
    <dbReference type="NCBI Taxonomy" id="1690039"/>
    <lineage>
        <taxon>Bacteria</taxon>
        <taxon>Pseudomonadati</taxon>
        <taxon>Pseudomonadota</taxon>
        <taxon>Alphaproteobacteria</taxon>
        <taxon>Rhodobacterales</taxon>
        <taxon>Paracoccaceae</taxon>
        <taxon>Pontivivens</taxon>
    </lineage>
</organism>